<comment type="caution">
    <text evidence="3">The sequence shown here is derived from an EMBL/GenBank/DDBJ whole genome shotgun (WGS) entry which is preliminary data.</text>
</comment>
<keyword evidence="2" id="KW-0472">Membrane</keyword>
<protein>
    <submittedName>
        <fullName evidence="3">Uncharacterized protein</fullName>
    </submittedName>
</protein>
<reference evidence="3 4" key="1">
    <citation type="submission" date="2016-03" db="EMBL/GenBank/DDBJ databases">
        <title>The draft genome sequence of Fonsecaea nubica causative agent of cutaneous subcutaneous infection in human host.</title>
        <authorList>
            <person name="Costa F."/>
            <person name="Sybren D.H."/>
            <person name="Raittz R.T."/>
            <person name="Weiss V.A."/>
            <person name="Leao A.C."/>
            <person name="Gomes R."/>
            <person name="De Souza E.M."/>
            <person name="Pedrosa F.O."/>
            <person name="Steffens M.B."/>
            <person name="Bombassaro A."/>
            <person name="Tadra-Sfeir M.Z."/>
            <person name="Moreno L.F."/>
            <person name="Najafzadeh M.J."/>
            <person name="Felipe M.S."/>
            <person name="Teixeira M."/>
            <person name="Sun J."/>
            <person name="Xi L."/>
            <person name="Castro M.A."/>
            <person name="Vicente V.A."/>
        </authorList>
    </citation>
    <scope>NUCLEOTIDE SEQUENCE [LARGE SCALE GENOMIC DNA]</scope>
    <source>
        <strain evidence="3 4">CBS 269.64</strain>
    </source>
</reference>
<dbReference type="OrthoDB" id="4158485at2759"/>
<keyword evidence="2" id="KW-0812">Transmembrane</keyword>
<feature type="region of interest" description="Disordered" evidence="1">
    <location>
        <begin position="97"/>
        <end position="133"/>
    </location>
</feature>
<organism evidence="3 4">
    <name type="scientific">Fonsecaea nubica</name>
    <dbReference type="NCBI Taxonomy" id="856822"/>
    <lineage>
        <taxon>Eukaryota</taxon>
        <taxon>Fungi</taxon>
        <taxon>Dikarya</taxon>
        <taxon>Ascomycota</taxon>
        <taxon>Pezizomycotina</taxon>
        <taxon>Eurotiomycetes</taxon>
        <taxon>Chaetothyriomycetidae</taxon>
        <taxon>Chaetothyriales</taxon>
        <taxon>Herpotrichiellaceae</taxon>
        <taxon>Fonsecaea</taxon>
    </lineage>
</organism>
<feature type="compositionally biased region" description="Low complexity" evidence="1">
    <location>
        <begin position="119"/>
        <end position="128"/>
    </location>
</feature>
<evidence type="ECO:0000256" key="1">
    <source>
        <dbReference type="SAM" id="MobiDB-lite"/>
    </source>
</evidence>
<dbReference type="RefSeq" id="XP_022498990.1">
    <property type="nucleotide sequence ID" value="XM_022645101.1"/>
</dbReference>
<dbReference type="GeneID" id="34590226"/>
<dbReference type="AlphaFoldDB" id="A0A178CVY2"/>
<gene>
    <name evidence="3" type="ORF">AYO20_06813</name>
</gene>
<accession>A0A178CVY2</accession>
<sequence length="226" mass="23346">MTALCGYKNGDLSIFGCTSGINTILPTTCVEAEAQGPTPTIGAITCDSDAPYCATVSLYWSDYYYTHWECATRSAEVITILAVPTVTGHGDPSTQYLNAAFSDPTASPSGGGGGGNGTNGDDSSSSPGSGSGGGGGNNIGTIIGAVAGVVAALAAIGLWICTKHHFHRQRQHDRNLGGSRDMVVRNNRDMMTVAGQLERGGPVNVYVNELHYHDHTGRGGPLRLAS</sequence>
<evidence type="ECO:0000313" key="3">
    <source>
        <dbReference type="EMBL" id="OAL33978.1"/>
    </source>
</evidence>
<proteinExistence type="predicted"/>
<evidence type="ECO:0000256" key="2">
    <source>
        <dbReference type="SAM" id="Phobius"/>
    </source>
</evidence>
<feature type="transmembrane region" description="Helical" evidence="2">
    <location>
        <begin position="139"/>
        <end position="161"/>
    </location>
</feature>
<keyword evidence="4" id="KW-1185">Reference proteome</keyword>
<dbReference type="Proteomes" id="UP000185904">
    <property type="component" value="Unassembled WGS sequence"/>
</dbReference>
<dbReference type="EMBL" id="LVCJ01000044">
    <property type="protein sequence ID" value="OAL33978.1"/>
    <property type="molecule type" value="Genomic_DNA"/>
</dbReference>
<evidence type="ECO:0000313" key="4">
    <source>
        <dbReference type="Proteomes" id="UP000185904"/>
    </source>
</evidence>
<keyword evidence="2" id="KW-1133">Transmembrane helix</keyword>
<feature type="compositionally biased region" description="Gly residues" evidence="1">
    <location>
        <begin position="109"/>
        <end position="118"/>
    </location>
</feature>
<name>A0A178CVY2_9EURO</name>